<evidence type="ECO:0000256" key="5">
    <source>
        <dbReference type="ARBA" id="ARBA00022833"/>
    </source>
</evidence>
<dbReference type="GO" id="GO:0000978">
    <property type="term" value="F:RNA polymerase II cis-regulatory region sequence-specific DNA binding"/>
    <property type="evidence" value="ECO:0007669"/>
    <property type="project" value="TreeGrafter"/>
</dbReference>
<evidence type="ECO:0000256" key="7">
    <source>
        <dbReference type="ARBA" id="ARBA00023125"/>
    </source>
</evidence>
<evidence type="ECO:0000313" key="14">
    <source>
        <dbReference type="EMBL" id="KAI9634607.1"/>
    </source>
</evidence>
<dbReference type="AlphaFoldDB" id="A0AA38H551"/>
<keyword evidence="5" id="KW-0862">Zinc</keyword>
<dbReference type="RefSeq" id="XP_052944384.1">
    <property type="nucleotide sequence ID" value="XM_053089672.1"/>
</dbReference>
<dbReference type="Pfam" id="PF00096">
    <property type="entry name" value="zf-C2H2"/>
    <property type="match status" value="1"/>
</dbReference>
<dbReference type="PROSITE" id="PS50157">
    <property type="entry name" value="ZINC_FINGER_C2H2_2"/>
    <property type="match status" value="2"/>
</dbReference>
<keyword evidence="8" id="KW-0804">Transcription</keyword>
<dbReference type="InterPro" id="IPR036236">
    <property type="entry name" value="Znf_C2H2_sf"/>
</dbReference>
<proteinExistence type="inferred from homology"/>
<keyword evidence="4 11" id="KW-0863">Zinc-finger</keyword>
<keyword evidence="2" id="KW-0479">Metal-binding</keyword>
<comment type="similarity">
    <text evidence="10">Belongs to the creA/MIG C2H2-type zinc-finger protein family.</text>
</comment>
<dbReference type="Gene3D" id="3.30.160.60">
    <property type="entry name" value="Classic Zinc Finger"/>
    <property type="match status" value="2"/>
</dbReference>
<keyword evidence="9" id="KW-0539">Nucleus</keyword>
<evidence type="ECO:0000259" key="13">
    <source>
        <dbReference type="PROSITE" id="PS50157"/>
    </source>
</evidence>
<dbReference type="GO" id="GO:0005634">
    <property type="term" value="C:nucleus"/>
    <property type="evidence" value="ECO:0007669"/>
    <property type="project" value="UniProtKB-SubCell"/>
</dbReference>
<evidence type="ECO:0000313" key="15">
    <source>
        <dbReference type="Proteomes" id="UP001164286"/>
    </source>
</evidence>
<keyword evidence="15" id="KW-1185">Reference proteome</keyword>
<dbReference type="Proteomes" id="UP001164286">
    <property type="component" value="Unassembled WGS sequence"/>
</dbReference>
<feature type="region of interest" description="Disordered" evidence="12">
    <location>
        <begin position="159"/>
        <end position="212"/>
    </location>
</feature>
<evidence type="ECO:0000256" key="11">
    <source>
        <dbReference type="PROSITE-ProRule" id="PRU00042"/>
    </source>
</evidence>
<dbReference type="PANTHER" id="PTHR47428:SF1">
    <property type="entry name" value="REGULATORY PROTEIN MIG1-RELATED"/>
    <property type="match status" value="1"/>
</dbReference>
<dbReference type="GeneID" id="77728877"/>
<feature type="region of interest" description="Disordered" evidence="12">
    <location>
        <begin position="1"/>
        <end position="29"/>
    </location>
</feature>
<feature type="domain" description="C2H2-type" evidence="13">
    <location>
        <begin position="56"/>
        <end position="83"/>
    </location>
</feature>
<evidence type="ECO:0000256" key="6">
    <source>
        <dbReference type="ARBA" id="ARBA00023015"/>
    </source>
</evidence>
<dbReference type="GO" id="GO:0008270">
    <property type="term" value="F:zinc ion binding"/>
    <property type="evidence" value="ECO:0007669"/>
    <property type="project" value="UniProtKB-KW"/>
</dbReference>
<dbReference type="FunFam" id="3.30.160.60:FF:000089">
    <property type="entry name" value="DNA-binding protein creA"/>
    <property type="match status" value="1"/>
</dbReference>
<protein>
    <recommendedName>
        <fullName evidence="13">C2H2-type domain-containing protein</fullName>
    </recommendedName>
</protein>
<evidence type="ECO:0000256" key="12">
    <source>
        <dbReference type="SAM" id="MobiDB-lite"/>
    </source>
</evidence>
<organism evidence="14 15">
    <name type="scientific">Dioszegia hungarica</name>
    <dbReference type="NCBI Taxonomy" id="4972"/>
    <lineage>
        <taxon>Eukaryota</taxon>
        <taxon>Fungi</taxon>
        <taxon>Dikarya</taxon>
        <taxon>Basidiomycota</taxon>
        <taxon>Agaricomycotina</taxon>
        <taxon>Tremellomycetes</taxon>
        <taxon>Tremellales</taxon>
        <taxon>Bulleribasidiaceae</taxon>
        <taxon>Dioszegia</taxon>
    </lineage>
</organism>
<evidence type="ECO:0000256" key="4">
    <source>
        <dbReference type="ARBA" id="ARBA00022771"/>
    </source>
</evidence>
<evidence type="ECO:0000256" key="8">
    <source>
        <dbReference type="ARBA" id="ARBA00023163"/>
    </source>
</evidence>
<keyword evidence="7" id="KW-0238">DNA-binding</keyword>
<dbReference type="InterPro" id="IPR051007">
    <property type="entry name" value="creA/MIG_C2H2-ZnF"/>
</dbReference>
<dbReference type="GO" id="GO:0000433">
    <property type="term" value="P:carbon catabolite repression of transcription from RNA polymerase II promoter by glucose"/>
    <property type="evidence" value="ECO:0007669"/>
    <property type="project" value="TreeGrafter"/>
</dbReference>
<comment type="subcellular location">
    <subcellularLocation>
        <location evidence="1">Nucleus</location>
    </subcellularLocation>
</comment>
<keyword evidence="3" id="KW-0677">Repeat</keyword>
<dbReference type="InterPro" id="IPR013087">
    <property type="entry name" value="Znf_C2H2_type"/>
</dbReference>
<comment type="caution">
    <text evidence="14">The sequence shown here is derived from an EMBL/GenBank/DDBJ whole genome shotgun (WGS) entry which is preliminary data.</text>
</comment>
<keyword evidence="6" id="KW-0805">Transcription regulation</keyword>
<reference evidence="14" key="1">
    <citation type="journal article" date="2022" name="G3 (Bethesda)">
        <title>High quality genome of the basidiomycete yeast Dioszegia hungarica PDD-24b-2 isolated from cloud water.</title>
        <authorList>
            <person name="Jarrige D."/>
            <person name="Haridas S."/>
            <person name="Bleykasten-Grosshans C."/>
            <person name="Joly M."/>
            <person name="Nadalig T."/>
            <person name="Sancelme M."/>
            <person name="Vuilleumier S."/>
            <person name="Grigoriev I.V."/>
            <person name="Amato P."/>
            <person name="Bringel F."/>
        </authorList>
    </citation>
    <scope>NUCLEOTIDE SEQUENCE</scope>
    <source>
        <strain evidence="14">PDD-24b-2</strain>
    </source>
</reference>
<dbReference type="SUPFAM" id="SSF57667">
    <property type="entry name" value="beta-beta-alpha zinc fingers"/>
    <property type="match status" value="1"/>
</dbReference>
<sequence length="230" mass="26309">MSHHDRTLSSRPTSPELPPLPALDPITGRLDTNEPAVRANLEAALYMDKSKIPRPYKCPLCDRAFYRLEHQTRHIRTHTGEKPHACNHHGCDQRLPRSAELTRHARIHLPQAPDMNGKSKLREDVFEHDQRRQSIIRPDEQAGGNAHQCKTKRRVWIRRSGRRKGKEVREKEGPEGIGTGQARRIRGGGRERGVGVSEISRGIEEGKTTWAKRRRVRYTASSLLARRAEQ</sequence>
<feature type="domain" description="C2H2-type" evidence="13">
    <location>
        <begin position="84"/>
        <end position="113"/>
    </location>
</feature>
<dbReference type="SMART" id="SM00355">
    <property type="entry name" value="ZnF_C2H2"/>
    <property type="match status" value="2"/>
</dbReference>
<name>A0AA38H551_9TREE</name>
<evidence type="ECO:0000256" key="10">
    <source>
        <dbReference type="ARBA" id="ARBA00038023"/>
    </source>
</evidence>
<dbReference type="PROSITE" id="PS00028">
    <property type="entry name" value="ZINC_FINGER_C2H2_1"/>
    <property type="match status" value="2"/>
</dbReference>
<dbReference type="GO" id="GO:0005737">
    <property type="term" value="C:cytoplasm"/>
    <property type="evidence" value="ECO:0007669"/>
    <property type="project" value="TreeGrafter"/>
</dbReference>
<dbReference type="PANTHER" id="PTHR47428">
    <property type="entry name" value="REGULATORY PROTEIN MIG1-RELATED"/>
    <property type="match status" value="1"/>
</dbReference>
<gene>
    <name evidence="14" type="ORF">MKK02DRAFT_37486</name>
</gene>
<evidence type="ECO:0000256" key="2">
    <source>
        <dbReference type="ARBA" id="ARBA00022723"/>
    </source>
</evidence>
<evidence type="ECO:0000256" key="9">
    <source>
        <dbReference type="ARBA" id="ARBA00023242"/>
    </source>
</evidence>
<dbReference type="EMBL" id="JAKWFO010000006">
    <property type="protein sequence ID" value="KAI9634607.1"/>
    <property type="molecule type" value="Genomic_DNA"/>
</dbReference>
<evidence type="ECO:0000256" key="1">
    <source>
        <dbReference type="ARBA" id="ARBA00004123"/>
    </source>
</evidence>
<accession>A0AA38H551</accession>
<evidence type="ECO:0000256" key="3">
    <source>
        <dbReference type="ARBA" id="ARBA00022737"/>
    </source>
</evidence>